<dbReference type="EMBL" id="JAATIP010000252">
    <property type="protein sequence ID" value="KAF4356491.1"/>
    <property type="molecule type" value="Genomic_DNA"/>
</dbReference>
<evidence type="ECO:0000313" key="2">
    <source>
        <dbReference type="Proteomes" id="UP000525078"/>
    </source>
</evidence>
<organism evidence="1 2">
    <name type="scientific">Cannabis sativa</name>
    <name type="common">Hemp</name>
    <name type="synonym">Marijuana</name>
    <dbReference type="NCBI Taxonomy" id="3483"/>
    <lineage>
        <taxon>Eukaryota</taxon>
        <taxon>Viridiplantae</taxon>
        <taxon>Streptophyta</taxon>
        <taxon>Embryophyta</taxon>
        <taxon>Tracheophyta</taxon>
        <taxon>Spermatophyta</taxon>
        <taxon>Magnoliopsida</taxon>
        <taxon>eudicotyledons</taxon>
        <taxon>Gunneridae</taxon>
        <taxon>Pentapetalae</taxon>
        <taxon>rosids</taxon>
        <taxon>fabids</taxon>
        <taxon>Rosales</taxon>
        <taxon>Cannabaceae</taxon>
        <taxon>Cannabis</taxon>
    </lineage>
</organism>
<accession>A0A7J6EDT6</accession>
<gene>
    <name evidence="1" type="ORF">F8388_026963</name>
</gene>
<reference evidence="1 2" key="1">
    <citation type="journal article" date="2020" name="bioRxiv">
        <title>Sequence and annotation of 42 cannabis genomes reveals extensive copy number variation in cannabinoid synthesis and pathogen resistance genes.</title>
        <authorList>
            <person name="Mckernan K.J."/>
            <person name="Helbert Y."/>
            <person name="Kane L.T."/>
            <person name="Ebling H."/>
            <person name="Zhang L."/>
            <person name="Liu B."/>
            <person name="Eaton Z."/>
            <person name="Mclaughlin S."/>
            <person name="Kingan S."/>
            <person name="Baybayan P."/>
            <person name="Concepcion G."/>
            <person name="Jordan M."/>
            <person name="Riva A."/>
            <person name="Barbazuk W."/>
            <person name="Harkins T."/>
        </authorList>
    </citation>
    <scope>NUCLEOTIDE SEQUENCE [LARGE SCALE GENOMIC DNA]</scope>
    <source>
        <strain evidence="2">cv. Jamaican Lion 4</strain>
        <tissue evidence="1">Leaf</tissue>
    </source>
</reference>
<name>A0A7J6EDT6_CANSA</name>
<dbReference type="Proteomes" id="UP000525078">
    <property type="component" value="Unassembled WGS sequence"/>
</dbReference>
<comment type="caution">
    <text evidence="1">The sequence shown here is derived from an EMBL/GenBank/DDBJ whole genome shotgun (WGS) entry which is preliminary data.</text>
</comment>
<evidence type="ECO:0000313" key="1">
    <source>
        <dbReference type="EMBL" id="KAF4356491.1"/>
    </source>
</evidence>
<proteinExistence type="predicted"/>
<dbReference type="AlphaFoldDB" id="A0A7J6EDT6"/>
<protein>
    <submittedName>
        <fullName evidence="1">Uncharacterized protein</fullName>
    </submittedName>
</protein>
<sequence>MEFVQFETTQCGFALQFQSFFNSDLRSRTYVKIVKSDYFEVLCAVLIVELSPFSISHSRVGTYGLIGVPIW</sequence>